<dbReference type="SUPFAM" id="SSF81321">
    <property type="entry name" value="Family A G protein-coupled receptor-like"/>
    <property type="match status" value="1"/>
</dbReference>
<name>F6PN93_ORNAN</name>
<evidence type="ECO:0000256" key="10">
    <source>
        <dbReference type="ARBA" id="ARBA00023224"/>
    </source>
</evidence>
<feature type="transmembrane region" description="Helical" evidence="11">
    <location>
        <begin position="105"/>
        <end position="122"/>
    </location>
</feature>
<sequence>RNFLDAVGCKIIFYFHQVARALSLCTTCLLSIFQAVTISPDTYRWAGVKSKLPECIISSYVTTLIYISGPLNSTRNTVLLNYCSSVSDTAGITLVNAIVLSLRDLFFVGIMSVASSYMVFVLHRHHRQVHHLHGSGCSPKEMLKVRASKRVITLVTLCILLYGKDYFVSAYYVQSTVSKTLSLLRRLQLMSCQTLRSGIPPPIISFYELSITQMCGTHSRSNSVTLLSAEPQSIQREELGKIGQKKG</sequence>
<evidence type="ECO:0000256" key="1">
    <source>
        <dbReference type="ARBA" id="ARBA00004651"/>
    </source>
</evidence>
<dbReference type="Ensembl" id="ENSOANT00000028817.2">
    <property type="protein sequence ID" value="ENSOANP00000025013.2"/>
    <property type="gene ID" value="ENSOANG00000019729.2"/>
</dbReference>
<evidence type="ECO:0000313" key="13">
    <source>
        <dbReference type="Proteomes" id="UP000002279"/>
    </source>
</evidence>
<feature type="transmembrane region" description="Helical" evidence="11">
    <location>
        <begin position="50"/>
        <end position="67"/>
    </location>
</feature>
<dbReference type="InParanoid" id="F6PN93"/>
<dbReference type="Proteomes" id="UP000002279">
    <property type="component" value="Unplaced"/>
</dbReference>
<dbReference type="GO" id="GO:0019236">
    <property type="term" value="P:response to pheromone"/>
    <property type="evidence" value="ECO:0007669"/>
    <property type="project" value="UniProtKB-KW"/>
</dbReference>
<keyword evidence="4 11" id="KW-0589">Pheromone response</keyword>
<evidence type="ECO:0000256" key="6">
    <source>
        <dbReference type="ARBA" id="ARBA00022989"/>
    </source>
</evidence>
<evidence type="ECO:0000313" key="12">
    <source>
        <dbReference type="Ensembl" id="ENSOANP00000025013.2"/>
    </source>
</evidence>
<proteinExistence type="inferred from homology"/>
<comment type="similarity">
    <text evidence="2 11">Belongs to the G-protein coupled receptor 1 family.</text>
</comment>
<evidence type="ECO:0000256" key="11">
    <source>
        <dbReference type="RuleBase" id="RU364061"/>
    </source>
</evidence>
<dbReference type="AlphaFoldDB" id="F6PN93"/>
<dbReference type="HOGENOM" id="CLU_058641_4_0_1"/>
<dbReference type="GO" id="GO:0005550">
    <property type="term" value="F:pheromone binding"/>
    <property type="evidence" value="ECO:0000318"/>
    <property type="project" value="GO_Central"/>
</dbReference>
<dbReference type="PANTHER" id="PTHR24062">
    <property type="entry name" value="VOMERONASAL TYPE-1 RECEPTOR"/>
    <property type="match status" value="1"/>
</dbReference>
<dbReference type="STRING" id="9258.ENSOANP00000025013"/>
<keyword evidence="10 11" id="KW-0807">Transducer</keyword>
<accession>F6PN93</accession>
<keyword evidence="6 11" id="KW-1133">Transmembrane helix</keyword>
<dbReference type="GeneTree" id="ENSGT01030000234553"/>
<keyword evidence="3 11" id="KW-1003">Cell membrane</keyword>
<evidence type="ECO:0000256" key="7">
    <source>
        <dbReference type="ARBA" id="ARBA00023040"/>
    </source>
</evidence>
<evidence type="ECO:0000256" key="5">
    <source>
        <dbReference type="ARBA" id="ARBA00022692"/>
    </source>
</evidence>
<dbReference type="Pfam" id="PF03402">
    <property type="entry name" value="V1R"/>
    <property type="match status" value="1"/>
</dbReference>
<keyword evidence="9 11" id="KW-0675">Receptor</keyword>
<comment type="subcellular location">
    <subcellularLocation>
        <location evidence="1 11">Cell membrane</location>
        <topology evidence="1 11">Multi-pass membrane protein</topology>
    </subcellularLocation>
</comment>
<evidence type="ECO:0000256" key="9">
    <source>
        <dbReference type="ARBA" id="ARBA00023170"/>
    </source>
</evidence>
<evidence type="ECO:0000256" key="3">
    <source>
        <dbReference type="ARBA" id="ARBA00022475"/>
    </source>
</evidence>
<protein>
    <recommendedName>
        <fullName evidence="11">Vomeronasal type-1 receptor</fullName>
    </recommendedName>
</protein>
<dbReference type="GO" id="GO:0016503">
    <property type="term" value="F:pheromone receptor activity"/>
    <property type="evidence" value="ECO:0007669"/>
    <property type="project" value="InterPro"/>
</dbReference>
<dbReference type="GO" id="GO:0005886">
    <property type="term" value="C:plasma membrane"/>
    <property type="evidence" value="ECO:0000318"/>
    <property type="project" value="GO_Central"/>
</dbReference>
<keyword evidence="13" id="KW-1185">Reference proteome</keyword>
<dbReference type="InterPro" id="IPR004072">
    <property type="entry name" value="Vmron_rcpt_1"/>
</dbReference>
<keyword evidence="5 11" id="KW-0812">Transmembrane</keyword>
<reference evidence="12" key="2">
    <citation type="submission" date="2025-09" db="UniProtKB">
        <authorList>
            <consortium name="Ensembl"/>
        </authorList>
    </citation>
    <scope>IDENTIFICATION</scope>
    <source>
        <strain evidence="12">Glennie</strain>
    </source>
</reference>
<evidence type="ECO:0000256" key="4">
    <source>
        <dbReference type="ARBA" id="ARBA00022507"/>
    </source>
</evidence>
<evidence type="ECO:0000256" key="8">
    <source>
        <dbReference type="ARBA" id="ARBA00023136"/>
    </source>
</evidence>
<evidence type="ECO:0000256" key="2">
    <source>
        <dbReference type="ARBA" id="ARBA00010663"/>
    </source>
</evidence>
<keyword evidence="7 11" id="KW-0297">G-protein coupled receptor</keyword>
<organism evidence="12 13">
    <name type="scientific">Ornithorhynchus anatinus</name>
    <name type="common">Duckbill platypus</name>
    <dbReference type="NCBI Taxonomy" id="9258"/>
    <lineage>
        <taxon>Eukaryota</taxon>
        <taxon>Metazoa</taxon>
        <taxon>Chordata</taxon>
        <taxon>Craniata</taxon>
        <taxon>Vertebrata</taxon>
        <taxon>Euteleostomi</taxon>
        <taxon>Mammalia</taxon>
        <taxon>Monotremata</taxon>
        <taxon>Ornithorhynchidae</taxon>
        <taxon>Ornithorhynchus</taxon>
    </lineage>
</organism>
<keyword evidence="8 11" id="KW-0472">Membrane</keyword>
<reference evidence="12" key="1">
    <citation type="submission" date="2025-08" db="UniProtKB">
        <authorList>
            <consortium name="Ensembl"/>
        </authorList>
    </citation>
    <scope>IDENTIFICATION</scope>
    <source>
        <strain evidence="12">Glennie</strain>
    </source>
</reference>
<feature type="transmembrane region" description="Helical" evidence="11">
    <location>
        <begin position="79"/>
        <end position="99"/>
    </location>
</feature>
<feature type="transmembrane region" description="Helical" evidence="11">
    <location>
        <begin position="151"/>
        <end position="173"/>
    </location>
</feature>
<feature type="transmembrane region" description="Helical" evidence="11">
    <location>
        <begin position="21"/>
        <end position="38"/>
    </location>
</feature>